<organism evidence="4">
    <name type="scientific">Taenia asiatica</name>
    <name type="common">Asian tapeworm</name>
    <dbReference type="NCBI Taxonomy" id="60517"/>
    <lineage>
        <taxon>Eukaryota</taxon>
        <taxon>Metazoa</taxon>
        <taxon>Spiralia</taxon>
        <taxon>Lophotrochozoa</taxon>
        <taxon>Platyhelminthes</taxon>
        <taxon>Cestoda</taxon>
        <taxon>Eucestoda</taxon>
        <taxon>Cyclophyllidea</taxon>
        <taxon>Taeniidae</taxon>
        <taxon>Taenia</taxon>
    </lineage>
</organism>
<evidence type="ECO:0000313" key="3">
    <source>
        <dbReference type="Proteomes" id="UP000282613"/>
    </source>
</evidence>
<dbReference type="OrthoDB" id="6222220at2759"/>
<dbReference type="Proteomes" id="UP000282613">
    <property type="component" value="Unassembled WGS sequence"/>
</dbReference>
<reference evidence="4" key="1">
    <citation type="submission" date="2016-04" db="UniProtKB">
        <authorList>
            <consortium name="WormBaseParasite"/>
        </authorList>
    </citation>
    <scope>IDENTIFICATION</scope>
</reference>
<accession>A0A158R8Q7</accession>
<name>A0A158R8Q7_TAEAS</name>
<feature type="region of interest" description="Disordered" evidence="1">
    <location>
        <begin position="116"/>
        <end position="164"/>
    </location>
</feature>
<reference evidence="2 3" key="2">
    <citation type="submission" date="2018-11" db="EMBL/GenBank/DDBJ databases">
        <authorList>
            <consortium name="Pathogen Informatics"/>
        </authorList>
    </citation>
    <scope>NUCLEOTIDE SEQUENCE [LARGE SCALE GENOMIC DNA]</scope>
</reference>
<dbReference type="AlphaFoldDB" id="A0A158R8Q7"/>
<gene>
    <name evidence="2" type="ORF">TASK_LOCUS5928</name>
</gene>
<dbReference type="WBParaSite" id="TASK_0000592701-mRNA-1">
    <property type="protein sequence ID" value="TASK_0000592701-mRNA-1"/>
    <property type="gene ID" value="TASK_0000592701"/>
</dbReference>
<evidence type="ECO:0000313" key="2">
    <source>
        <dbReference type="EMBL" id="VDK35856.1"/>
    </source>
</evidence>
<evidence type="ECO:0000256" key="1">
    <source>
        <dbReference type="SAM" id="MobiDB-lite"/>
    </source>
</evidence>
<proteinExistence type="predicted"/>
<keyword evidence="3" id="KW-1185">Reference proteome</keyword>
<protein>
    <submittedName>
        <fullName evidence="4">Protein CUSTOS</fullName>
    </submittedName>
</protein>
<feature type="compositionally biased region" description="Basic residues" evidence="1">
    <location>
        <begin position="154"/>
        <end position="164"/>
    </location>
</feature>
<dbReference type="EMBL" id="UYRS01018452">
    <property type="protein sequence ID" value="VDK35856.1"/>
    <property type="molecule type" value="Genomic_DNA"/>
</dbReference>
<sequence>MSESNSLEAECLDSLDPADYVFGLVHFPPGCDVRKLFAAAEPMLLKFFRKLSKHPSTPLRKRFPTSPASQALELNYEGSSSHTRLPFLGRSSTGGYCLRQLDVQRLQICLDNDVDGKYNVENGGEEVEEKKAEAAPKRKRQASDGCSSIEAPSKKRRKSEKNHL</sequence>
<evidence type="ECO:0000313" key="4">
    <source>
        <dbReference type="WBParaSite" id="TASK_0000592701-mRNA-1"/>
    </source>
</evidence>